<evidence type="ECO:0000256" key="6">
    <source>
        <dbReference type="SAM" id="MobiDB-lite"/>
    </source>
</evidence>
<feature type="domain" description="ZZ-type" evidence="8">
    <location>
        <begin position="304"/>
        <end position="354"/>
    </location>
</feature>
<dbReference type="SMART" id="SM00336">
    <property type="entry name" value="BBOX"/>
    <property type="match status" value="1"/>
</dbReference>
<dbReference type="InterPro" id="IPR043145">
    <property type="entry name" value="Znf_ZZ_sf"/>
</dbReference>
<keyword evidence="10" id="KW-1185">Reference proteome</keyword>
<dbReference type="Gene3D" id="3.30.60.90">
    <property type="match status" value="1"/>
</dbReference>
<evidence type="ECO:0000256" key="2">
    <source>
        <dbReference type="ARBA" id="ARBA00022771"/>
    </source>
</evidence>
<dbReference type="PROSITE" id="PS50119">
    <property type="entry name" value="ZF_BBOX"/>
    <property type="match status" value="1"/>
</dbReference>
<gene>
    <name evidence="9" type="ORF">SNE40_016232</name>
</gene>
<dbReference type="PROSITE" id="PS50135">
    <property type="entry name" value="ZF_ZZ_2"/>
    <property type="match status" value="1"/>
</dbReference>
<dbReference type="SUPFAM" id="SSF57845">
    <property type="entry name" value="B-box zinc-binding domain"/>
    <property type="match status" value="1"/>
</dbReference>
<protein>
    <submittedName>
        <fullName evidence="9">Uncharacterized protein</fullName>
    </submittedName>
</protein>
<evidence type="ECO:0000256" key="4">
    <source>
        <dbReference type="PROSITE-ProRule" id="PRU00228"/>
    </source>
</evidence>
<dbReference type="GO" id="GO:0070530">
    <property type="term" value="F:K63-linked polyubiquitin modification-dependent protein binding"/>
    <property type="evidence" value="ECO:0007669"/>
    <property type="project" value="TreeGrafter"/>
</dbReference>
<dbReference type="GO" id="GO:0005080">
    <property type="term" value="F:protein kinase C binding"/>
    <property type="evidence" value="ECO:0007669"/>
    <property type="project" value="TreeGrafter"/>
</dbReference>
<dbReference type="GO" id="GO:0016235">
    <property type="term" value="C:aggresome"/>
    <property type="evidence" value="ECO:0007669"/>
    <property type="project" value="TreeGrafter"/>
</dbReference>
<dbReference type="Pfam" id="PF00569">
    <property type="entry name" value="ZZ"/>
    <property type="match status" value="1"/>
</dbReference>
<dbReference type="PROSITE" id="PS01357">
    <property type="entry name" value="ZF_ZZ_1"/>
    <property type="match status" value="1"/>
</dbReference>
<dbReference type="EMBL" id="JAZGQO010000011">
    <property type="protein sequence ID" value="KAK6172612.1"/>
    <property type="molecule type" value="Genomic_DNA"/>
</dbReference>
<dbReference type="InterPro" id="IPR052260">
    <property type="entry name" value="Autophagy_Rcpt_SigReg"/>
</dbReference>
<evidence type="ECO:0000256" key="5">
    <source>
        <dbReference type="SAM" id="Coils"/>
    </source>
</evidence>
<dbReference type="AlphaFoldDB" id="A0AAN8J8X2"/>
<dbReference type="GO" id="GO:0007032">
    <property type="term" value="P:endosome organization"/>
    <property type="evidence" value="ECO:0007669"/>
    <property type="project" value="TreeGrafter"/>
</dbReference>
<dbReference type="SMART" id="SM00291">
    <property type="entry name" value="ZnF_ZZ"/>
    <property type="match status" value="1"/>
</dbReference>
<keyword evidence="5" id="KW-0175">Coiled coil</keyword>
<keyword evidence="3" id="KW-0862">Zinc</keyword>
<dbReference type="CDD" id="cd19756">
    <property type="entry name" value="Bbox2"/>
    <property type="match status" value="1"/>
</dbReference>
<evidence type="ECO:0000259" key="7">
    <source>
        <dbReference type="PROSITE" id="PS50119"/>
    </source>
</evidence>
<dbReference type="Gene3D" id="3.30.160.60">
    <property type="entry name" value="Classic Zinc Finger"/>
    <property type="match status" value="1"/>
</dbReference>
<sequence length="357" mass="40118">MKTPEDGSQRQHTKQEERQAAASVCRQHKKENDLYCKDCNLTLCYKCFITGHQGHTLTNVEDLGEPFRQELQQMKSTIGQTILQNNENKGLVISAMSQLVDSSEAECNKVDQQVDKIYQVLKGAGEELKTKIREQCTDKTTALNDVLVHLEDLDTKLEDLENATTRVEKSEVQEILDTTPIIRQQMEDYTDGNFSMPDIDCPKFEEGEIDSDDLSEQLGKLMSLTSSDDSDVDESTELEKDGPDAPEATENEPEERTDSTSSMQLLDLIQSDMRSQFQSDMMAQFLSTVVPVTPQKPEARGVLHPNVLCDGCEGKVYGVRFKCCVCPDYDLCSSCEGTGLHNQHDMRQILTPQATKR</sequence>
<dbReference type="GO" id="GO:0008270">
    <property type="term" value="F:zinc ion binding"/>
    <property type="evidence" value="ECO:0007669"/>
    <property type="project" value="UniProtKB-KW"/>
</dbReference>
<dbReference type="GO" id="GO:0044753">
    <property type="term" value="C:amphisome"/>
    <property type="evidence" value="ECO:0007669"/>
    <property type="project" value="TreeGrafter"/>
</dbReference>
<evidence type="ECO:0000313" key="9">
    <source>
        <dbReference type="EMBL" id="KAK6172612.1"/>
    </source>
</evidence>
<dbReference type="Proteomes" id="UP001347796">
    <property type="component" value="Unassembled WGS sequence"/>
</dbReference>
<dbReference type="Pfam" id="PF00643">
    <property type="entry name" value="zf-B_box"/>
    <property type="match status" value="1"/>
</dbReference>
<dbReference type="InterPro" id="IPR000433">
    <property type="entry name" value="Znf_ZZ"/>
</dbReference>
<dbReference type="PANTHER" id="PTHR15090">
    <property type="entry name" value="SEQUESTOSOME 1-RELATED"/>
    <property type="match status" value="1"/>
</dbReference>
<evidence type="ECO:0000313" key="10">
    <source>
        <dbReference type="Proteomes" id="UP001347796"/>
    </source>
</evidence>
<name>A0AAN8J8X2_PATCE</name>
<dbReference type="GO" id="GO:0000423">
    <property type="term" value="P:mitophagy"/>
    <property type="evidence" value="ECO:0007669"/>
    <property type="project" value="TreeGrafter"/>
</dbReference>
<reference evidence="9 10" key="1">
    <citation type="submission" date="2024-01" db="EMBL/GenBank/DDBJ databases">
        <title>The genome of the rayed Mediterranean limpet Patella caerulea (Linnaeus, 1758).</title>
        <authorList>
            <person name="Anh-Thu Weber A."/>
            <person name="Halstead-Nussloch G."/>
        </authorList>
    </citation>
    <scope>NUCLEOTIDE SEQUENCE [LARGE SCALE GENOMIC DNA]</scope>
    <source>
        <strain evidence="9">AATW-2023a</strain>
        <tissue evidence="9">Whole specimen</tissue>
    </source>
</reference>
<dbReference type="CDD" id="cd02340">
    <property type="entry name" value="ZZ_NBR1_like"/>
    <property type="match status" value="1"/>
</dbReference>
<dbReference type="SUPFAM" id="SSF57850">
    <property type="entry name" value="RING/U-box"/>
    <property type="match status" value="1"/>
</dbReference>
<feature type="region of interest" description="Disordered" evidence="6">
    <location>
        <begin position="224"/>
        <end position="263"/>
    </location>
</feature>
<keyword evidence="2 4" id="KW-0863">Zinc-finger</keyword>
<feature type="coiled-coil region" evidence="5">
    <location>
        <begin position="143"/>
        <end position="173"/>
    </location>
</feature>
<keyword evidence="1" id="KW-0479">Metal-binding</keyword>
<dbReference type="InterPro" id="IPR000315">
    <property type="entry name" value="Znf_B-box"/>
</dbReference>
<evidence type="ECO:0000256" key="3">
    <source>
        <dbReference type="ARBA" id="ARBA00022833"/>
    </source>
</evidence>
<dbReference type="GO" id="GO:0035973">
    <property type="term" value="P:aggrephagy"/>
    <property type="evidence" value="ECO:0007669"/>
    <property type="project" value="TreeGrafter"/>
</dbReference>
<comment type="caution">
    <text evidence="9">The sequence shown here is derived from an EMBL/GenBank/DDBJ whole genome shotgun (WGS) entry which is preliminary data.</text>
</comment>
<feature type="domain" description="B box-type" evidence="7">
    <location>
        <begin position="20"/>
        <end position="60"/>
    </location>
</feature>
<accession>A0AAN8J8X2</accession>
<organism evidence="9 10">
    <name type="scientific">Patella caerulea</name>
    <name type="common">Rayed Mediterranean limpet</name>
    <dbReference type="NCBI Taxonomy" id="87958"/>
    <lineage>
        <taxon>Eukaryota</taxon>
        <taxon>Metazoa</taxon>
        <taxon>Spiralia</taxon>
        <taxon>Lophotrochozoa</taxon>
        <taxon>Mollusca</taxon>
        <taxon>Gastropoda</taxon>
        <taxon>Patellogastropoda</taxon>
        <taxon>Patelloidea</taxon>
        <taxon>Patellidae</taxon>
        <taxon>Patella</taxon>
    </lineage>
</organism>
<dbReference type="PANTHER" id="PTHR15090:SF0">
    <property type="entry name" value="SEQUESTOSOME-1"/>
    <property type="match status" value="1"/>
</dbReference>
<evidence type="ECO:0000259" key="8">
    <source>
        <dbReference type="PROSITE" id="PS50135"/>
    </source>
</evidence>
<evidence type="ECO:0000256" key="1">
    <source>
        <dbReference type="ARBA" id="ARBA00022723"/>
    </source>
</evidence>
<proteinExistence type="predicted"/>